<gene>
    <name evidence="6" type="ORF">PHSY_004634</name>
</gene>
<protein>
    <recommendedName>
        <fullName evidence="5">Methyltransferase type 11 domain-containing protein</fullName>
    </recommendedName>
</protein>
<dbReference type="PANTHER" id="PTHR44942:SF4">
    <property type="entry name" value="METHYLTRANSFERASE TYPE 11 DOMAIN-CONTAINING PROTEIN"/>
    <property type="match status" value="1"/>
</dbReference>
<keyword evidence="3" id="KW-0808">Transferase</keyword>
<dbReference type="RefSeq" id="XP_012190637.1">
    <property type="nucleotide sequence ID" value="XM_012335247.1"/>
</dbReference>
<dbReference type="GeneID" id="24109916"/>
<accession>R9PG16</accession>
<keyword evidence="7" id="KW-1185">Reference proteome</keyword>
<feature type="region of interest" description="Disordered" evidence="4">
    <location>
        <begin position="24"/>
        <end position="59"/>
    </location>
</feature>
<dbReference type="CDD" id="cd02440">
    <property type="entry name" value="AdoMet_MTases"/>
    <property type="match status" value="1"/>
</dbReference>
<evidence type="ECO:0000259" key="5">
    <source>
        <dbReference type="Pfam" id="PF08241"/>
    </source>
</evidence>
<proteinExistence type="inferred from homology"/>
<dbReference type="Pfam" id="PF08241">
    <property type="entry name" value="Methyltransf_11"/>
    <property type="match status" value="1"/>
</dbReference>
<dbReference type="Proteomes" id="UP000014071">
    <property type="component" value="Unassembled WGS sequence"/>
</dbReference>
<name>R9PG16_PSEHS</name>
<reference evidence="7" key="1">
    <citation type="journal article" date="2013" name="Genome Announc.">
        <title>Draft genome sequence of the basidiomycetous yeast-like fungus Pseudozyma hubeiensis SY62, which produces an abundant amount of the biosurfactant mannosylerythritol lipids.</title>
        <authorList>
            <person name="Konishi M."/>
            <person name="Hatada Y."/>
            <person name="Horiuchi J."/>
        </authorList>
    </citation>
    <scope>NUCLEOTIDE SEQUENCE [LARGE SCALE GENOMIC DNA]</scope>
    <source>
        <strain evidence="7">SY62</strain>
    </source>
</reference>
<evidence type="ECO:0000256" key="2">
    <source>
        <dbReference type="ARBA" id="ARBA00022603"/>
    </source>
</evidence>
<dbReference type="GO" id="GO:0032259">
    <property type="term" value="P:methylation"/>
    <property type="evidence" value="ECO:0007669"/>
    <property type="project" value="UniProtKB-KW"/>
</dbReference>
<organism evidence="6 7">
    <name type="scientific">Pseudozyma hubeiensis (strain SY62)</name>
    <name type="common">Yeast</name>
    <dbReference type="NCBI Taxonomy" id="1305764"/>
    <lineage>
        <taxon>Eukaryota</taxon>
        <taxon>Fungi</taxon>
        <taxon>Dikarya</taxon>
        <taxon>Basidiomycota</taxon>
        <taxon>Ustilaginomycotina</taxon>
        <taxon>Ustilaginomycetes</taxon>
        <taxon>Ustilaginales</taxon>
        <taxon>Ustilaginaceae</taxon>
        <taxon>Pseudozyma</taxon>
    </lineage>
</organism>
<keyword evidence="2" id="KW-0489">Methyltransferase</keyword>
<dbReference type="STRING" id="1305764.R9PG16"/>
<evidence type="ECO:0000256" key="1">
    <source>
        <dbReference type="ARBA" id="ARBA00008361"/>
    </source>
</evidence>
<sequence length="523" mass="58602">MALKPASLSLYQQQPQRSRTLIKAASHRRPGCSGSHTTFAHDDDDKVPATTPLRRGSSLSSHLRQLFRRLSSSRLSRTGKASPSFEAEPDASFAFASGSSHASSSHLSGLWSPSLPGSESSSTSSLFFPLHPEFELELEIALEMAPHDLGSAWSHDSYNAMQYLRARTPYPPTVTETVFDYHAQRDSSSNSTDRWQSALEIGCGPGQMSIHLATRFARVYGQDPSPNMLKLANTVKHMSEEELAEVHLPAVRDPMRIEFSEARGEDPILPPGEKVDLIMMAACIHWLDWQRPEANWTKWASLLKPGGTLIVTGGRPAIGPYTGEKGDQIRPLRDWLLDFPLNCPEIERYYGTSTIVQELRSGGLYRKLSMPWDHDTSLEALWDRDSYCWIPIDDCTVLGEQATSSQLSKVDDPERFASMINQLPEWIAPSVRRAVRCDNSHGDLIVSMSTPRKMADWVRSSSGYLKFMHDNAEQRKLSLQDQDFVAVELQKVCQSIGIDFDAEIECHHSAAFLAIRRTEREFP</sequence>
<evidence type="ECO:0000313" key="6">
    <source>
        <dbReference type="EMBL" id="GAC97050.1"/>
    </source>
</evidence>
<dbReference type="PANTHER" id="PTHR44942">
    <property type="entry name" value="METHYLTRANSF_11 DOMAIN-CONTAINING PROTEIN"/>
    <property type="match status" value="1"/>
</dbReference>
<evidence type="ECO:0000256" key="3">
    <source>
        <dbReference type="ARBA" id="ARBA00022679"/>
    </source>
</evidence>
<evidence type="ECO:0000313" key="7">
    <source>
        <dbReference type="Proteomes" id="UP000014071"/>
    </source>
</evidence>
<evidence type="ECO:0000256" key="4">
    <source>
        <dbReference type="SAM" id="MobiDB-lite"/>
    </source>
</evidence>
<dbReference type="InterPro" id="IPR051052">
    <property type="entry name" value="Diverse_substrate_MTase"/>
</dbReference>
<comment type="similarity">
    <text evidence="1">Belongs to the methyltransferase superfamily.</text>
</comment>
<dbReference type="GO" id="GO:0008757">
    <property type="term" value="F:S-adenosylmethionine-dependent methyltransferase activity"/>
    <property type="evidence" value="ECO:0007669"/>
    <property type="project" value="InterPro"/>
</dbReference>
<dbReference type="eggNOG" id="KOG3010">
    <property type="taxonomic scope" value="Eukaryota"/>
</dbReference>
<dbReference type="HOGENOM" id="CLU_520857_0_0_1"/>
<dbReference type="Gene3D" id="3.40.50.150">
    <property type="entry name" value="Vaccinia Virus protein VP39"/>
    <property type="match status" value="1"/>
</dbReference>
<dbReference type="EMBL" id="DF238808">
    <property type="protein sequence ID" value="GAC97050.1"/>
    <property type="molecule type" value="Genomic_DNA"/>
</dbReference>
<dbReference type="OrthoDB" id="10027013at2759"/>
<dbReference type="AlphaFoldDB" id="R9PG16"/>
<feature type="domain" description="Methyltransferase type 11" evidence="5">
    <location>
        <begin position="199"/>
        <end position="311"/>
    </location>
</feature>
<dbReference type="InterPro" id="IPR029063">
    <property type="entry name" value="SAM-dependent_MTases_sf"/>
</dbReference>
<dbReference type="InterPro" id="IPR013216">
    <property type="entry name" value="Methyltransf_11"/>
</dbReference>
<dbReference type="SUPFAM" id="SSF53335">
    <property type="entry name" value="S-adenosyl-L-methionine-dependent methyltransferases"/>
    <property type="match status" value="1"/>
</dbReference>